<protein>
    <recommendedName>
        <fullName evidence="7">Zinc phosphodiesterase ELAC protein 2</fullName>
        <ecNumber evidence="6">3.1.26.11</ecNumber>
    </recommendedName>
    <alternativeName>
        <fullName evidence="21">ElaC homolog protein 2</fullName>
    </alternativeName>
    <alternativeName>
        <fullName evidence="19">Ribonuclease Z 2</fullName>
    </alternativeName>
    <alternativeName>
        <fullName evidence="20">tRNA 3 endonuclease 2</fullName>
    </alternativeName>
    <alternativeName>
        <fullName evidence="18">tRNase Z 2</fullName>
    </alternativeName>
</protein>
<organism evidence="25 27">
    <name type="scientific">Neodiprion lecontei</name>
    <name type="common">Redheaded pine sawfly</name>
    <dbReference type="NCBI Taxonomy" id="441921"/>
    <lineage>
        <taxon>Eukaryota</taxon>
        <taxon>Metazoa</taxon>
        <taxon>Ecdysozoa</taxon>
        <taxon>Arthropoda</taxon>
        <taxon>Hexapoda</taxon>
        <taxon>Insecta</taxon>
        <taxon>Pterygota</taxon>
        <taxon>Neoptera</taxon>
        <taxon>Endopterygota</taxon>
        <taxon>Hymenoptera</taxon>
        <taxon>Tenthredinoidea</taxon>
        <taxon>Diprionidae</taxon>
        <taxon>Diprioninae</taxon>
        <taxon>Neodiprion</taxon>
    </lineage>
</organism>
<evidence type="ECO:0000256" key="2">
    <source>
        <dbReference type="ARBA" id="ARBA00001947"/>
    </source>
</evidence>
<dbReference type="FunFam" id="3.60.15.10:FF:000014">
    <property type="entry name" value="Zinc phosphodiesterase ELAC protein 2"/>
    <property type="match status" value="1"/>
</dbReference>
<gene>
    <name evidence="26 27 28 29 30" type="primary">LOC107218755</name>
</gene>
<keyword evidence="9" id="KW-0819">tRNA processing</keyword>
<evidence type="ECO:0000256" key="15">
    <source>
        <dbReference type="ARBA" id="ARBA00022946"/>
    </source>
</evidence>
<dbReference type="GO" id="GO:0046872">
    <property type="term" value="F:metal ion binding"/>
    <property type="evidence" value="ECO:0007669"/>
    <property type="project" value="UniProtKB-KW"/>
</dbReference>
<feature type="domain" description="tRNase Z endonuclease" evidence="24">
    <location>
        <begin position="79"/>
        <end position="126"/>
    </location>
</feature>
<comment type="subcellular location">
    <subcellularLocation>
        <location evidence="4">Mitochondrion matrix</location>
    </subcellularLocation>
    <subcellularLocation>
        <location evidence="3">Nucleus</location>
    </subcellularLocation>
</comment>
<dbReference type="Pfam" id="PF13691">
    <property type="entry name" value="Lactamase_B_4"/>
    <property type="match status" value="1"/>
</dbReference>
<evidence type="ECO:0000313" key="27">
    <source>
        <dbReference type="RefSeq" id="XP_015512230.1"/>
    </source>
</evidence>
<evidence type="ECO:0000256" key="9">
    <source>
        <dbReference type="ARBA" id="ARBA00022694"/>
    </source>
</evidence>
<keyword evidence="16" id="KW-0496">Mitochondrion</keyword>
<dbReference type="RefSeq" id="XP_015512229.1">
    <property type="nucleotide sequence ID" value="XM_015656743.1"/>
</dbReference>
<evidence type="ECO:0000256" key="14">
    <source>
        <dbReference type="ARBA" id="ARBA00022833"/>
    </source>
</evidence>
<evidence type="ECO:0000256" key="10">
    <source>
        <dbReference type="ARBA" id="ARBA00022722"/>
    </source>
</evidence>
<dbReference type="SUPFAM" id="SSF56281">
    <property type="entry name" value="Metallo-hydrolase/oxidoreductase"/>
    <property type="match status" value="2"/>
</dbReference>
<keyword evidence="17" id="KW-0539">Nucleus</keyword>
<dbReference type="PANTHER" id="PTHR12553:SF49">
    <property type="entry name" value="ZINC PHOSPHODIESTERASE ELAC PROTEIN 2"/>
    <property type="match status" value="1"/>
</dbReference>
<comment type="similarity">
    <text evidence="5">Belongs to the RNase Z family.</text>
</comment>
<dbReference type="Proteomes" id="UP000829291">
    <property type="component" value="Chromosome 4"/>
</dbReference>
<evidence type="ECO:0000256" key="17">
    <source>
        <dbReference type="ARBA" id="ARBA00023242"/>
    </source>
</evidence>
<dbReference type="RefSeq" id="XP_015512231.1">
    <property type="nucleotide sequence ID" value="XM_015656745.1"/>
</dbReference>
<evidence type="ECO:0000256" key="4">
    <source>
        <dbReference type="ARBA" id="ARBA00004305"/>
    </source>
</evidence>
<dbReference type="InterPro" id="IPR047151">
    <property type="entry name" value="RNZ2-like"/>
</dbReference>
<evidence type="ECO:0000313" key="26">
    <source>
        <dbReference type="RefSeq" id="XP_015512229.1"/>
    </source>
</evidence>
<dbReference type="CTD" id="36086"/>
<dbReference type="RefSeq" id="XP_046593601.1">
    <property type="nucleotide sequence ID" value="XM_046737645.1"/>
</dbReference>
<dbReference type="PANTHER" id="PTHR12553">
    <property type="entry name" value="ZINC PHOSPHODIESTERASE ELAC PROTEIN 2"/>
    <property type="match status" value="1"/>
</dbReference>
<evidence type="ECO:0000313" key="25">
    <source>
        <dbReference type="Proteomes" id="UP000829291"/>
    </source>
</evidence>
<keyword evidence="12" id="KW-0255">Endonuclease</keyword>
<keyword evidence="10" id="KW-0540">Nuclease</keyword>
<dbReference type="InterPro" id="IPR027794">
    <property type="entry name" value="tRNase_Z_dom"/>
</dbReference>
<evidence type="ECO:0000256" key="22">
    <source>
        <dbReference type="ARBA" id="ARBA00046098"/>
    </source>
</evidence>
<comment type="function">
    <text evidence="22">Zinc phosphodiesterase, which displays mitochondrial tRNA 3'-processing endonuclease activity. Involved in tRNA maturation, by removing a 3'-trailer from precursor tRNA. Associates with mitochondrial DNA complexes at the nucleoids to initiate RNA processing and ribosome assembly.</text>
</comment>
<evidence type="ECO:0000256" key="5">
    <source>
        <dbReference type="ARBA" id="ARBA00007823"/>
    </source>
</evidence>
<evidence type="ECO:0000256" key="13">
    <source>
        <dbReference type="ARBA" id="ARBA00022801"/>
    </source>
</evidence>
<evidence type="ECO:0000256" key="16">
    <source>
        <dbReference type="ARBA" id="ARBA00023128"/>
    </source>
</evidence>
<evidence type="ECO:0000256" key="19">
    <source>
        <dbReference type="ARBA" id="ARBA00030729"/>
    </source>
</evidence>
<dbReference type="CDD" id="cd07718">
    <property type="entry name" value="RNaseZ_ELAC1_ELAC2-C-term-like_MBL-fold"/>
    <property type="match status" value="1"/>
</dbReference>
<dbReference type="GO" id="GO:0042781">
    <property type="term" value="F:3'-tRNA processing endoribonuclease activity"/>
    <property type="evidence" value="ECO:0007669"/>
    <property type="project" value="UniProtKB-EC"/>
</dbReference>
<evidence type="ECO:0000259" key="24">
    <source>
        <dbReference type="Pfam" id="PF13691"/>
    </source>
</evidence>
<accession>A0A6J0BBD3</accession>
<evidence type="ECO:0000313" key="30">
    <source>
        <dbReference type="RefSeq" id="XP_046593601.1"/>
    </source>
</evidence>
<evidence type="ECO:0000256" key="12">
    <source>
        <dbReference type="ARBA" id="ARBA00022759"/>
    </source>
</evidence>
<dbReference type="GO" id="GO:0042645">
    <property type="term" value="C:mitochondrial nucleoid"/>
    <property type="evidence" value="ECO:0007669"/>
    <property type="project" value="UniProtKB-ARBA"/>
</dbReference>
<dbReference type="OrthoDB" id="527344at2759"/>
<keyword evidence="8" id="KW-0597">Phosphoprotein</keyword>
<evidence type="ECO:0000256" key="8">
    <source>
        <dbReference type="ARBA" id="ARBA00022553"/>
    </source>
</evidence>
<dbReference type="EC" id="3.1.26.11" evidence="6"/>
<evidence type="ECO:0000256" key="3">
    <source>
        <dbReference type="ARBA" id="ARBA00004123"/>
    </source>
</evidence>
<dbReference type="Gene3D" id="3.60.15.10">
    <property type="entry name" value="Ribonuclease Z/Hydroxyacylglutathione hydrolase-like"/>
    <property type="match status" value="2"/>
</dbReference>
<dbReference type="InterPro" id="IPR036866">
    <property type="entry name" value="RibonucZ/Hydroxyglut_hydro"/>
</dbReference>
<evidence type="ECO:0000256" key="23">
    <source>
        <dbReference type="ARBA" id="ARBA00047136"/>
    </source>
</evidence>
<evidence type="ECO:0000313" key="29">
    <source>
        <dbReference type="RefSeq" id="XP_046593600.1"/>
    </source>
</evidence>
<dbReference type="Pfam" id="PF23023">
    <property type="entry name" value="Anti-Pycsar_Apyc1"/>
    <property type="match status" value="1"/>
</dbReference>
<sequence length="831" mass="93919">MTTRNWYSWNLFRYIVRRKGTHSSKPNLKELLLKMPRPQNHVQEMRNHRLKLKEKGKKYLPGILYLQVLGSGSRGSPRSLYFFTDRVRYMFNCSEGTQRLALEHKCKLAKLEHIFITRPTWENLGGLPGLALSAQDVGVPQFVLHGPQGTDELFAAAERFIILKSLGVSLYDCNCDNMYEDDVMTVRYVRLTKKDSGLEESDSDHSLEYTDDDTDYYAHEVNRNGKRLRLVNKTEQRSKIRESLNSNPRITDAMAYICKLKPRPGALSLIKCVEEGVPSGPLLGKLKEGEDVTLEDGRIVKSADVLAPGDSGSVIIVLECPTVDYLESLVENPVFENYQQSTAEEDNIPFCIAHFTPVEVMADPHYKKWMNDFGPGPIHLVLNEQNDCLGSEAVHRMQHKLHLLHPTIFPFLSEQGFDKENPPDQKIVEDNEEKLVEQLMGNSSRSPIPAANIGPTDNTVIQAKTLHCIHLRPKNGLDRSLELKLQPKEYADEAMNNDGFLDALACLQTDINLKTKELGEIAEYPKLIFLGTGSCAPNKHRNTSGILFRITENSSIMFDCGEGTLTQLMRFYGKSEAYRVLASIKAIYISHLHADHHMGLIGLLKARMWATEKPAFVLAPKQISAWLSFYHRRFEPILDKFTLIANGDLTLNSHNELSTEKCNNLFAQLGAKDVSTRNVKHVANSFGVSVTLNDGFKVTYSGDTMPCRSLVDLGRNSDLLIHEATMEDELESEARLKFHSTISQAINIGQQMHAKFTLLTHFSQRYAKIPILPDDAGKTVGIAFDNMQVRVGELPILPLLYPALRVMFSEAWEELDNKATRRKLRLQYGSE</sequence>
<comment type="subunit">
    <text evidence="23">Homodimer. Interacts with PTCD1.</text>
</comment>
<evidence type="ECO:0000256" key="20">
    <source>
        <dbReference type="ARBA" id="ARBA00032104"/>
    </source>
</evidence>
<evidence type="ECO:0000256" key="1">
    <source>
        <dbReference type="ARBA" id="ARBA00000402"/>
    </source>
</evidence>
<evidence type="ECO:0000256" key="6">
    <source>
        <dbReference type="ARBA" id="ARBA00012477"/>
    </source>
</evidence>
<reference evidence="26 27" key="1">
    <citation type="submission" date="2025-04" db="UniProtKB">
        <authorList>
            <consortium name="RefSeq"/>
        </authorList>
    </citation>
    <scope>IDENTIFICATION</scope>
    <source>
        <tissue evidence="29 30">Thorax and Abdomen</tissue>
        <tissue evidence="26 27">Whole body</tissue>
    </source>
</reference>
<keyword evidence="15" id="KW-0809">Transit peptide</keyword>
<evidence type="ECO:0000256" key="21">
    <source>
        <dbReference type="ARBA" id="ARBA00032616"/>
    </source>
</evidence>
<evidence type="ECO:0000256" key="7">
    <source>
        <dbReference type="ARBA" id="ARBA00013357"/>
    </source>
</evidence>
<keyword evidence="14" id="KW-0862">Zinc</keyword>
<proteinExistence type="inferred from homology"/>
<evidence type="ECO:0000256" key="11">
    <source>
        <dbReference type="ARBA" id="ARBA00022723"/>
    </source>
</evidence>
<dbReference type="AlphaFoldDB" id="A0A6J0BBD3"/>
<dbReference type="KEGG" id="nlo:107218755"/>
<name>A0A6J0BBD3_NEOLC</name>
<dbReference type="GO" id="GO:1990180">
    <property type="term" value="P:mitochondrial tRNA 3'-end processing"/>
    <property type="evidence" value="ECO:0007669"/>
    <property type="project" value="TreeGrafter"/>
</dbReference>
<keyword evidence="11" id="KW-0479">Metal-binding</keyword>
<evidence type="ECO:0000313" key="28">
    <source>
        <dbReference type="RefSeq" id="XP_015512231.1"/>
    </source>
</evidence>
<keyword evidence="13" id="KW-0378">Hydrolase</keyword>
<keyword evidence="25" id="KW-1185">Reference proteome</keyword>
<evidence type="ECO:0000256" key="18">
    <source>
        <dbReference type="ARBA" id="ARBA00030689"/>
    </source>
</evidence>
<dbReference type="RefSeq" id="XP_046593600.1">
    <property type="nucleotide sequence ID" value="XM_046737644.1"/>
</dbReference>
<dbReference type="GeneID" id="107218755"/>
<comment type="catalytic activity">
    <reaction evidence="1">
        <text>Endonucleolytic cleavage of RNA, removing extra 3' nucleotides from tRNA precursor, generating 3' termini of tRNAs. A 3'-hydroxy group is left at the tRNA terminus and a 5'-phosphoryl group is left at the trailer molecule.</text>
        <dbReference type="EC" id="3.1.26.11"/>
    </reaction>
</comment>
<comment type="cofactor">
    <cofactor evidence="2">
        <name>Zn(2+)</name>
        <dbReference type="ChEBI" id="CHEBI:29105"/>
    </cofactor>
</comment>
<dbReference type="GO" id="GO:0005634">
    <property type="term" value="C:nucleus"/>
    <property type="evidence" value="ECO:0007669"/>
    <property type="project" value="UniProtKB-SubCell"/>
</dbReference>
<dbReference type="RefSeq" id="XP_015512230.1">
    <property type="nucleotide sequence ID" value="XM_015656744.1"/>
</dbReference>